<dbReference type="InterPro" id="IPR023635">
    <property type="entry name" value="Peptide_deformylase"/>
</dbReference>
<feature type="active site" evidence="6">
    <location>
        <position position="167"/>
    </location>
</feature>
<feature type="binding site" evidence="6">
    <location>
        <position position="124"/>
    </location>
    <ligand>
        <name>Fe cation</name>
        <dbReference type="ChEBI" id="CHEBI:24875"/>
    </ligand>
</feature>
<organism evidence="7 8">
    <name type="scientific">Populibacterium corticicola</name>
    <dbReference type="NCBI Taxonomy" id="1812826"/>
    <lineage>
        <taxon>Bacteria</taxon>
        <taxon>Bacillati</taxon>
        <taxon>Actinomycetota</taxon>
        <taxon>Actinomycetes</taxon>
        <taxon>Micrococcales</taxon>
        <taxon>Jonesiaceae</taxon>
        <taxon>Populibacterium</taxon>
    </lineage>
</organism>
<dbReference type="EC" id="3.5.1.88" evidence="6"/>
<dbReference type="RefSeq" id="WP_377467334.1">
    <property type="nucleotide sequence ID" value="NZ_JBHUOP010000005.1"/>
</dbReference>
<dbReference type="PIRSF" id="PIRSF004749">
    <property type="entry name" value="Pep_def"/>
    <property type="match status" value="1"/>
</dbReference>
<evidence type="ECO:0000256" key="1">
    <source>
        <dbReference type="ARBA" id="ARBA00010759"/>
    </source>
</evidence>
<dbReference type="SUPFAM" id="SSF56420">
    <property type="entry name" value="Peptide deformylase"/>
    <property type="match status" value="1"/>
</dbReference>
<evidence type="ECO:0000256" key="4">
    <source>
        <dbReference type="ARBA" id="ARBA00022917"/>
    </source>
</evidence>
<comment type="similarity">
    <text evidence="1 6">Belongs to the polypeptide deformylase family.</text>
</comment>
<feature type="binding site" evidence="6">
    <location>
        <position position="170"/>
    </location>
    <ligand>
        <name>Fe cation</name>
        <dbReference type="ChEBI" id="CHEBI:24875"/>
    </ligand>
</feature>
<dbReference type="Gene3D" id="3.90.45.10">
    <property type="entry name" value="Peptide deformylase"/>
    <property type="match status" value="1"/>
</dbReference>
<feature type="binding site" evidence="6">
    <location>
        <position position="166"/>
    </location>
    <ligand>
        <name>Fe cation</name>
        <dbReference type="ChEBI" id="CHEBI:24875"/>
    </ligand>
</feature>
<sequence>MENTELRAHVQTLLDQNPEGVLPLIQAGDPVLRVGTQQYDGQLGDLLPDLLHAMHLTMLDAPGVGVAAPQVNVPLAIAVMWDPGTDDPDDPDDTRERVPFEYRVVINPRYEPVGDEKVSYFEGCLSVNGYQAVVARYRTVRFTGIDEHGDSFDEVLTGWPARIAQHETDHLNGTLYIDKADIRSLTTTENLIAYWAFDCEPHAAGGILGFEVAQKPQV</sequence>
<comment type="cofactor">
    <cofactor evidence="6">
        <name>Fe(2+)</name>
        <dbReference type="ChEBI" id="CHEBI:29033"/>
    </cofactor>
    <text evidence="6">Binds 1 Fe(2+) ion.</text>
</comment>
<gene>
    <name evidence="6" type="primary">def</name>
    <name evidence="7" type="ORF">ACFSYH_12565</name>
</gene>
<dbReference type="NCBIfam" id="NF001159">
    <property type="entry name" value="PRK00150.1-3"/>
    <property type="match status" value="1"/>
</dbReference>
<dbReference type="EMBL" id="JBHUOP010000005">
    <property type="protein sequence ID" value="MFD2841390.1"/>
    <property type="molecule type" value="Genomic_DNA"/>
</dbReference>
<comment type="function">
    <text evidence="6">Removes the formyl group from the N-terminal Met of newly synthesized proteins. Requires at least a dipeptide for an efficient rate of reaction. N-terminal L-methionine is a prerequisite for activity but the enzyme has broad specificity at other positions.</text>
</comment>
<dbReference type="Pfam" id="PF01327">
    <property type="entry name" value="Pep_deformylase"/>
    <property type="match status" value="1"/>
</dbReference>
<evidence type="ECO:0000256" key="6">
    <source>
        <dbReference type="HAMAP-Rule" id="MF_00163"/>
    </source>
</evidence>
<evidence type="ECO:0000256" key="3">
    <source>
        <dbReference type="ARBA" id="ARBA00022801"/>
    </source>
</evidence>
<keyword evidence="8" id="KW-1185">Reference proteome</keyword>
<proteinExistence type="inferred from homology"/>
<name>A0ABW5XJF4_9MICO</name>
<dbReference type="Proteomes" id="UP001597391">
    <property type="component" value="Unassembled WGS sequence"/>
</dbReference>
<comment type="catalytic activity">
    <reaction evidence="6">
        <text>N-terminal N-formyl-L-methionyl-[peptide] + H2O = N-terminal L-methionyl-[peptide] + formate</text>
        <dbReference type="Rhea" id="RHEA:24420"/>
        <dbReference type="Rhea" id="RHEA-COMP:10639"/>
        <dbReference type="Rhea" id="RHEA-COMP:10640"/>
        <dbReference type="ChEBI" id="CHEBI:15377"/>
        <dbReference type="ChEBI" id="CHEBI:15740"/>
        <dbReference type="ChEBI" id="CHEBI:49298"/>
        <dbReference type="ChEBI" id="CHEBI:64731"/>
        <dbReference type="EC" id="3.5.1.88"/>
    </reaction>
</comment>
<keyword evidence="3 6" id="KW-0378">Hydrolase</keyword>
<evidence type="ECO:0000256" key="5">
    <source>
        <dbReference type="ARBA" id="ARBA00023004"/>
    </source>
</evidence>
<evidence type="ECO:0000313" key="7">
    <source>
        <dbReference type="EMBL" id="MFD2841390.1"/>
    </source>
</evidence>
<dbReference type="HAMAP" id="MF_00163">
    <property type="entry name" value="Pep_deformylase"/>
    <property type="match status" value="1"/>
</dbReference>
<dbReference type="InterPro" id="IPR036821">
    <property type="entry name" value="Peptide_deformylase_sf"/>
</dbReference>
<dbReference type="PRINTS" id="PR01576">
    <property type="entry name" value="PDEFORMYLASE"/>
</dbReference>
<protein>
    <recommendedName>
        <fullName evidence="6">Peptide deformylase</fullName>
        <shortName evidence="6">PDF</shortName>
        <ecNumber evidence="6">3.5.1.88</ecNumber>
    </recommendedName>
    <alternativeName>
        <fullName evidence="6">Polypeptide deformylase</fullName>
    </alternativeName>
</protein>
<keyword evidence="4 6" id="KW-0648">Protein biosynthesis</keyword>
<keyword evidence="2 6" id="KW-0479">Metal-binding</keyword>
<dbReference type="PANTHER" id="PTHR10458:SF2">
    <property type="entry name" value="PEPTIDE DEFORMYLASE, MITOCHONDRIAL"/>
    <property type="match status" value="1"/>
</dbReference>
<evidence type="ECO:0000313" key="8">
    <source>
        <dbReference type="Proteomes" id="UP001597391"/>
    </source>
</evidence>
<evidence type="ECO:0000256" key="2">
    <source>
        <dbReference type="ARBA" id="ARBA00022723"/>
    </source>
</evidence>
<comment type="caution">
    <text evidence="7">The sequence shown here is derived from an EMBL/GenBank/DDBJ whole genome shotgun (WGS) entry which is preliminary data.</text>
</comment>
<dbReference type="PANTHER" id="PTHR10458">
    <property type="entry name" value="PEPTIDE DEFORMYLASE"/>
    <property type="match status" value="1"/>
</dbReference>
<reference evidence="8" key="1">
    <citation type="journal article" date="2019" name="Int. J. Syst. Evol. Microbiol.">
        <title>The Global Catalogue of Microorganisms (GCM) 10K type strain sequencing project: providing services to taxonomists for standard genome sequencing and annotation.</title>
        <authorList>
            <consortium name="The Broad Institute Genomics Platform"/>
            <consortium name="The Broad Institute Genome Sequencing Center for Infectious Disease"/>
            <person name="Wu L."/>
            <person name="Ma J."/>
        </authorList>
    </citation>
    <scope>NUCLEOTIDE SEQUENCE [LARGE SCALE GENOMIC DNA]</scope>
    <source>
        <strain evidence="8">KCTC 33576</strain>
    </source>
</reference>
<dbReference type="CDD" id="cd00487">
    <property type="entry name" value="Pep_deformylase"/>
    <property type="match status" value="1"/>
</dbReference>
<keyword evidence="5 6" id="KW-0408">Iron</keyword>
<accession>A0ABW5XJF4</accession>